<dbReference type="EMBL" id="ANPB02000011">
    <property type="protein sequence ID" value="KAF4474330.1"/>
    <property type="molecule type" value="Genomic_DNA"/>
</dbReference>
<dbReference type="AlphaFoldDB" id="A0A7J6IEN6"/>
<feature type="region of interest" description="Disordered" evidence="1">
    <location>
        <begin position="1"/>
        <end position="29"/>
    </location>
</feature>
<evidence type="ECO:0000313" key="3">
    <source>
        <dbReference type="Proteomes" id="UP000011096"/>
    </source>
</evidence>
<dbReference type="InParanoid" id="A0A7J6IEN6"/>
<dbReference type="GeneID" id="43612490"/>
<proteinExistence type="predicted"/>
<evidence type="ECO:0000313" key="2">
    <source>
        <dbReference type="EMBL" id="KAF4474330.1"/>
    </source>
</evidence>
<dbReference type="RefSeq" id="XP_066006960.1">
    <property type="nucleotide sequence ID" value="XM_066153617.1"/>
</dbReference>
<accession>A0A7J6IEN6</accession>
<keyword evidence="3" id="KW-1185">Reference proteome</keyword>
<feature type="region of interest" description="Disordered" evidence="1">
    <location>
        <begin position="213"/>
        <end position="234"/>
    </location>
</feature>
<dbReference type="Proteomes" id="UP000011096">
    <property type="component" value="Unassembled WGS sequence"/>
</dbReference>
<name>A0A7J6IEN6_COLFN</name>
<organism evidence="2 3">
    <name type="scientific">Colletotrichum fructicola (strain Nara gc5)</name>
    <name type="common">Anthracnose fungus</name>
    <name type="synonym">Colletotrichum gloeosporioides (strain Nara gc5)</name>
    <dbReference type="NCBI Taxonomy" id="1213859"/>
    <lineage>
        <taxon>Eukaryota</taxon>
        <taxon>Fungi</taxon>
        <taxon>Dikarya</taxon>
        <taxon>Ascomycota</taxon>
        <taxon>Pezizomycotina</taxon>
        <taxon>Sordariomycetes</taxon>
        <taxon>Hypocreomycetidae</taxon>
        <taxon>Glomerellales</taxon>
        <taxon>Glomerellaceae</taxon>
        <taxon>Colletotrichum</taxon>
        <taxon>Colletotrichum gloeosporioides species complex</taxon>
    </lineage>
</organism>
<evidence type="ECO:0000256" key="1">
    <source>
        <dbReference type="SAM" id="MobiDB-lite"/>
    </source>
</evidence>
<comment type="caution">
    <text evidence="2">The sequence shown here is derived from an EMBL/GenBank/DDBJ whole genome shotgun (WGS) entry which is preliminary data.</text>
</comment>
<protein>
    <submittedName>
        <fullName evidence="2">Uncharacterized protein</fullName>
    </submittedName>
</protein>
<sequence length="382" mass="42483">MGLGAAKEPLLKGPRGREAPRHRLLQTQQPNRRDHLGWTIFSCAHCPVTDEKQINPLLMFDVNRGTADMATHSRFVSESREQNERRSLEQERNAWFTTLDSNRVQFKEARERIRAAYDRAQQSVRIELANQARFISRQVLPSDVVELPSCYQAGRSASGASHEVAPGSVVVLPSPQVQQACQSTGRDRHHFACPGHETGSTCLVGSTTNAPEGLARQSGRSAAKRRQLSAATVAPKRARLTAQRAEVRTTTIDEVRRHNAAGAKSMIIKFNGLFYIISCDEHGIRFRQRALAEAAKHLQGACHGYPTVTNRLIVQSFGVRVVNCTDALALMNNACVTEVPASRYKPTSRARGCGRRRKFVQYIPRAISGPHSWRTAEEEESL</sequence>
<reference evidence="2 3" key="1">
    <citation type="submission" date="2012-08" db="EMBL/GenBank/DDBJ databases">
        <authorList>
            <person name="Gan P.H.P."/>
            <person name="Ikeda K."/>
            <person name="Irieda H."/>
            <person name="Narusaka M."/>
            <person name="O'Connell R.J."/>
            <person name="Narusaka Y."/>
            <person name="Takano Y."/>
            <person name="Kubo Y."/>
            <person name="Shirasu K."/>
        </authorList>
    </citation>
    <scope>NUCLEOTIDE SEQUENCE [LARGE SCALE GENOMIC DNA]</scope>
    <source>
        <strain evidence="2 3">Nara gc5</strain>
    </source>
</reference>
<reference evidence="2 3" key="2">
    <citation type="submission" date="2020-04" db="EMBL/GenBank/DDBJ databases">
        <title>Genome sequencing and assembly of multiple isolates from the Colletotrichum gloeosporioides species complex.</title>
        <authorList>
            <person name="Gan P."/>
            <person name="Shirasu K."/>
        </authorList>
    </citation>
    <scope>NUCLEOTIDE SEQUENCE [LARGE SCALE GENOMIC DNA]</scope>
    <source>
        <strain evidence="2 3">Nara gc5</strain>
    </source>
</reference>
<dbReference type="OrthoDB" id="4835412at2759"/>
<gene>
    <name evidence="2" type="ORF">CGGC5_v016860</name>
</gene>